<comment type="caution">
    <text evidence="1">The sequence shown here is derived from an EMBL/GenBank/DDBJ whole genome shotgun (WGS) entry which is preliminary data.</text>
</comment>
<evidence type="ECO:0000313" key="1">
    <source>
        <dbReference type="EMBL" id="MBB5833379.1"/>
    </source>
</evidence>
<keyword evidence="2" id="KW-1185">Reference proteome</keyword>
<sequence length="85" mass="9049">MNKAATEQAYVLEVAAAVPEGLLARAELIEAGYASCKAFRDKPGNMATLVENMKKDNQTEEKIAQTKAIATAAIHNLCVDQAGDL</sequence>
<accession>A0A7W9J149</accession>
<reference evidence="1 2" key="1">
    <citation type="submission" date="2020-08" db="EMBL/GenBank/DDBJ databases">
        <title>Sequencing the genomes of 1000 actinobacteria strains.</title>
        <authorList>
            <person name="Klenk H.-P."/>
        </authorList>
    </citation>
    <scope>NUCLEOTIDE SEQUENCE [LARGE SCALE GENOMIC DNA]</scope>
    <source>
        <strain evidence="1 2">DSM 28967</strain>
    </source>
</reference>
<proteinExistence type="predicted"/>
<dbReference type="AlphaFoldDB" id="A0A7W9J149"/>
<gene>
    <name evidence="1" type="ORF">HDA39_000113</name>
</gene>
<name>A0A7W9J149_9ACTN</name>
<dbReference type="RefSeq" id="WP_184793274.1">
    <property type="nucleotide sequence ID" value="NZ_JACHMY010000001.1"/>
</dbReference>
<dbReference type="Proteomes" id="UP000549971">
    <property type="component" value="Unassembled WGS sequence"/>
</dbReference>
<organism evidence="1 2">
    <name type="scientific">Kribbella italica</name>
    <dbReference type="NCBI Taxonomy" id="1540520"/>
    <lineage>
        <taxon>Bacteria</taxon>
        <taxon>Bacillati</taxon>
        <taxon>Actinomycetota</taxon>
        <taxon>Actinomycetes</taxon>
        <taxon>Propionibacteriales</taxon>
        <taxon>Kribbellaceae</taxon>
        <taxon>Kribbella</taxon>
    </lineage>
</organism>
<dbReference type="EMBL" id="JACHMY010000001">
    <property type="protein sequence ID" value="MBB5833379.1"/>
    <property type="molecule type" value="Genomic_DNA"/>
</dbReference>
<evidence type="ECO:0000313" key="2">
    <source>
        <dbReference type="Proteomes" id="UP000549971"/>
    </source>
</evidence>
<protein>
    <submittedName>
        <fullName evidence="1">Uncharacterized protein (DUF885 family)</fullName>
    </submittedName>
</protein>